<dbReference type="EMBL" id="CAVN010000099">
    <property type="protein sequence ID" value="CDF59369.1"/>
    <property type="molecule type" value="Genomic_DNA"/>
</dbReference>
<comment type="function">
    <text evidence="7">Part of the ABC transporter complex PotABCD involved in spermidine/putrescine import. Responsible for energy coupling to the transport system.</text>
</comment>
<dbReference type="InterPro" id="IPR013611">
    <property type="entry name" value="Transp-assoc_OB_typ2"/>
</dbReference>
<evidence type="ECO:0000256" key="3">
    <source>
        <dbReference type="ARBA" id="ARBA00022741"/>
    </source>
</evidence>
<dbReference type="GO" id="GO:0005524">
    <property type="term" value="F:ATP binding"/>
    <property type="evidence" value="ECO:0007669"/>
    <property type="project" value="UniProtKB-KW"/>
</dbReference>
<keyword evidence="6 7" id="KW-0472">Membrane</keyword>
<keyword evidence="2 7" id="KW-1003">Cell membrane</keyword>
<dbReference type="Pfam" id="PF00005">
    <property type="entry name" value="ABC_tran"/>
    <property type="match status" value="1"/>
</dbReference>
<accession>R7RTJ0</accession>
<sequence length="346" mass="39155">MAEKILDLQNLTKVYEGNTVLNNLNLYVRKNEFITLLGPSGCGKTTTLRLIGGFETPTSGKIFFEGQDITNLPPYKRQVNTVFQKYALFPHLNVFENIAFGLRLKKVSESEIKERVKKMLALVNLTGYENREISSLSGGQQQRVAIARALVNEPKVLLLDEPLGALDLKLRKEMQTELKKMQQALGITFIFVTHDQEEALTMSDTIVVMNGGTIQQIGRPEDIYNEPKNAFVAEFIGESNILDGIMLDDCLVEILGQKFRCVDKGFNQNEPVDVVIRPEDILVTRENNGKLEGYVENVTFKGVHYEMIINSSEFHFKVHSTKMEPVGTKVYLDVEPENIHIMKKVK</sequence>
<comment type="subunit">
    <text evidence="7">The complex is composed of two ATP-binding proteins (PotA), two transmembrane proteins (PotB and PotC) and a solute-binding protein (PotD).</text>
</comment>
<dbReference type="PANTHER" id="PTHR42781:SF4">
    <property type="entry name" value="SPERMIDINE_PUTRESCINE IMPORT ATP-BINDING PROTEIN POTA"/>
    <property type="match status" value="1"/>
</dbReference>
<evidence type="ECO:0000259" key="8">
    <source>
        <dbReference type="PROSITE" id="PS50893"/>
    </source>
</evidence>
<comment type="catalytic activity">
    <reaction evidence="7">
        <text>ATP + H2O + polyamine-[polyamine-binding protein]Side 1 = ADP + phosphate + polyamineSide 2 + [polyamine-binding protein]Side 1.</text>
        <dbReference type="EC" id="7.6.2.11"/>
    </reaction>
</comment>
<dbReference type="GO" id="GO:0015594">
    <property type="term" value="F:ABC-type putrescine transporter activity"/>
    <property type="evidence" value="ECO:0007669"/>
    <property type="project" value="InterPro"/>
</dbReference>
<dbReference type="InterPro" id="IPR003439">
    <property type="entry name" value="ABC_transporter-like_ATP-bd"/>
</dbReference>
<dbReference type="RefSeq" id="WP_018663212.1">
    <property type="nucleotide sequence ID" value="NZ_HF952018.1"/>
</dbReference>
<dbReference type="PANTHER" id="PTHR42781">
    <property type="entry name" value="SPERMIDINE/PUTRESCINE IMPORT ATP-BINDING PROTEIN POTA"/>
    <property type="match status" value="1"/>
</dbReference>
<dbReference type="PROSITE" id="PS50893">
    <property type="entry name" value="ABC_TRANSPORTER_2"/>
    <property type="match status" value="1"/>
</dbReference>
<protein>
    <recommendedName>
        <fullName evidence="7">Spermidine/putrescine import ATP-binding protein PotA</fullName>
        <ecNumber evidence="7">7.6.2.11</ecNumber>
    </recommendedName>
</protein>
<dbReference type="Pfam" id="PF08402">
    <property type="entry name" value="TOBE_2"/>
    <property type="match status" value="1"/>
</dbReference>
<dbReference type="InterPro" id="IPR017879">
    <property type="entry name" value="PotA_ATP-bd"/>
</dbReference>
<comment type="caution">
    <text evidence="9">The sequence shown here is derived from an EMBL/GenBank/DDBJ whole genome shotgun (WGS) entry which is preliminary data.</text>
</comment>
<dbReference type="SMART" id="SM00382">
    <property type="entry name" value="AAA"/>
    <property type="match status" value="1"/>
</dbReference>
<evidence type="ECO:0000256" key="1">
    <source>
        <dbReference type="ARBA" id="ARBA00022448"/>
    </source>
</evidence>
<dbReference type="InterPro" id="IPR003593">
    <property type="entry name" value="AAA+_ATPase"/>
</dbReference>
<dbReference type="InterPro" id="IPR050093">
    <property type="entry name" value="ABC_SmlMolc_Importer"/>
</dbReference>
<dbReference type="PROSITE" id="PS00211">
    <property type="entry name" value="ABC_TRANSPORTER_1"/>
    <property type="match status" value="1"/>
</dbReference>
<dbReference type="OrthoDB" id="9802264at2"/>
<dbReference type="InterPro" id="IPR005893">
    <property type="entry name" value="PotA-like"/>
</dbReference>
<dbReference type="HOGENOM" id="CLU_000604_1_1_9"/>
<keyword evidence="5 7" id="KW-1278">Translocase</keyword>
<dbReference type="NCBIfam" id="TIGR01187">
    <property type="entry name" value="potA"/>
    <property type="match status" value="1"/>
</dbReference>
<name>R7RTJ0_9CLOT</name>
<dbReference type="eggNOG" id="COG3842">
    <property type="taxonomic scope" value="Bacteria"/>
</dbReference>
<proteinExistence type="inferred from homology"/>
<evidence type="ECO:0000313" key="9">
    <source>
        <dbReference type="EMBL" id="CDF59369.1"/>
    </source>
</evidence>
<gene>
    <name evidence="7" type="primary">potA</name>
    <name evidence="9" type="ORF">TCEL_00835</name>
</gene>
<dbReference type="NCBIfam" id="NF043075">
    <property type="entry name" value="MMSYN1_0197"/>
    <property type="match status" value="1"/>
</dbReference>
<dbReference type="FunFam" id="3.40.50.300:FF:000133">
    <property type="entry name" value="Spermidine/putrescine import ATP-binding protein PotA"/>
    <property type="match status" value="1"/>
</dbReference>
<keyword evidence="1 7" id="KW-0813">Transport</keyword>
<keyword evidence="3 7" id="KW-0547">Nucleotide-binding</keyword>
<evidence type="ECO:0000256" key="6">
    <source>
        <dbReference type="ARBA" id="ARBA00023136"/>
    </source>
</evidence>
<dbReference type="SUPFAM" id="SSF50331">
    <property type="entry name" value="MOP-like"/>
    <property type="match status" value="1"/>
</dbReference>
<comment type="similarity">
    <text evidence="7">Belongs to the ABC transporter superfamily. Spermidine/putrescine importer (TC 3.A.1.11.1) family.</text>
</comment>
<dbReference type="InterPro" id="IPR008995">
    <property type="entry name" value="Mo/tungstate-bd_C_term_dom"/>
</dbReference>
<dbReference type="Proteomes" id="UP000014923">
    <property type="component" value="Unassembled WGS sequence"/>
</dbReference>
<dbReference type="InterPro" id="IPR017871">
    <property type="entry name" value="ABC_transporter-like_CS"/>
</dbReference>
<dbReference type="GO" id="GO:0043190">
    <property type="term" value="C:ATP-binding cassette (ABC) transporter complex"/>
    <property type="evidence" value="ECO:0007669"/>
    <property type="project" value="InterPro"/>
</dbReference>
<evidence type="ECO:0000313" key="10">
    <source>
        <dbReference type="Proteomes" id="UP000014923"/>
    </source>
</evidence>
<keyword evidence="4 7" id="KW-0067">ATP-binding</keyword>
<reference evidence="9" key="1">
    <citation type="submission" date="2013-03" db="EMBL/GenBank/DDBJ databases">
        <title>Draft genome sequence of the hydrogen-ethanol-producing anaerobic alkalithermophilic Caloramator celere.</title>
        <authorList>
            <person name="Ciranna A."/>
            <person name="Larjo A."/>
            <person name="Kivisto A."/>
            <person name="Santala V."/>
            <person name="Roos C."/>
            <person name="Karp M."/>
        </authorList>
    </citation>
    <scope>NUCLEOTIDE SEQUENCE [LARGE SCALE GENOMIC DNA]</scope>
    <source>
        <strain evidence="9">DSM 8682</strain>
    </source>
</reference>
<dbReference type="EC" id="7.6.2.11" evidence="7"/>
<evidence type="ECO:0000256" key="4">
    <source>
        <dbReference type="ARBA" id="ARBA00022840"/>
    </source>
</evidence>
<evidence type="ECO:0000256" key="5">
    <source>
        <dbReference type="ARBA" id="ARBA00022967"/>
    </source>
</evidence>
<keyword evidence="10" id="KW-1185">Reference proteome</keyword>
<evidence type="ECO:0000256" key="2">
    <source>
        <dbReference type="ARBA" id="ARBA00022475"/>
    </source>
</evidence>
<dbReference type="CDD" id="cd03300">
    <property type="entry name" value="ABC_PotA_N"/>
    <property type="match status" value="1"/>
</dbReference>
<dbReference type="Gene3D" id="3.40.50.300">
    <property type="entry name" value="P-loop containing nucleotide triphosphate hydrolases"/>
    <property type="match status" value="1"/>
</dbReference>
<dbReference type="AlphaFoldDB" id="R7RTJ0"/>
<evidence type="ECO:0000256" key="7">
    <source>
        <dbReference type="RuleBase" id="RU364083"/>
    </source>
</evidence>
<dbReference type="GO" id="GO:0016887">
    <property type="term" value="F:ATP hydrolysis activity"/>
    <property type="evidence" value="ECO:0007669"/>
    <property type="project" value="InterPro"/>
</dbReference>
<dbReference type="SUPFAM" id="SSF52540">
    <property type="entry name" value="P-loop containing nucleoside triphosphate hydrolases"/>
    <property type="match status" value="1"/>
</dbReference>
<dbReference type="InterPro" id="IPR027417">
    <property type="entry name" value="P-loop_NTPase"/>
</dbReference>
<dbReference type="Gene3D" id="2.40.50.100">
    <property type="match status" value="1"/>
</dbReference>
<feature type="domain" description="ABC transporter" evidence="8">
    <location>
        <begin position="6"/>
        <end position="236"/>
    </location>
</feature>
<organism evidence="9 10">
    <name type="scientific">Thermobrachium celere DSM 8682</name>
    <dbReference type="NCBI Taxonomy" id="941824"/>
    <lineage>
        <taxon>Bacteria</taxon>
        <taxon>Bacillati</taxon>
        <taxon>Bacillota</taxon>
        <taxon>Clostridia</taxon>
        <taxon>Eubacteriales</taxon>
        <taxon>Clostridiaceae</taxon>
        <taxon>Thermobrachium</taxon>
    </lineage>
</organism>